<dbReference type="SUPFAM" id="SSF53335">
    <property type="entry name" value="S-adenosyl-L-methionine-dependent methyltransferases"/>
    <property type="match status" value="1"/>
</dbReference>
<name>A0ABX8ZVI0_9SPHN</name>
<dbReference type="Proteomes" id="UP000824300">
    <property type="component" value="Chromosome"/>
</dbReference>
<dbReference type="CDD" id="cd02440">
    <property type="entry name" value="AdoMet_MTases"/>
    <property type="match status" value="1"/>
</dbReference>
<proteinExistence type="predicted"/>
<reference evidence="2 3" key="1">
    <citation type="submission" date="2021-08" db="EMBL/GenBank/DDBJ databases">
        <title>Comparative Genomics Analysis of the Genus Qipengyuania Reveals Extensive Genetic Diversity and Metabolic Versatility, Including the Description of Fifteen Novel Species.</title>
        <authorList>
            <person name="Liu Y."/>
        </authorList>
    </citation>
    <scope>NUCLEOTIDE SEQUENCE [LARGE SCALE GENOMIC DNA]</scope>
    <source>
        <strain evidence="2 3">1NDW3</strain>
    </source>
</reference>
<dbReference type="GO" id="GO:0032259">
    <property type="term" value="P:methylation"/>
    <property type="evidence" value="ECO:0007669"/>
    <property type="project" value="UniProtKB-KW"/>
</dbReference>
<dbReference type="Gene3D" id="3.40.50.150">
    <property type="entry name" value="Vaccinia Virus protein VP39"/>
    <property type="match status" value="1"/>
</dbReference>
<dbReference type="InterPro" id="IPR013216">
    <property type="entry name" value="Methyltransf_11"/>
</dbReference>
<organism evidence="2 3">
    <name type="scientific">Qipengyuania xiapuensis</name>
    <dbReference type="NCBI Taxonomy" id="2867236"/>
    <lineage>
        <taxon>Bacteria</taxon>
        <taxon>Pseudomonadati</taxon>
        <taxon>Pseudomonadota</taxon>
        <taxon>Alphaproteobacteria</taxon>
        <taxon>Sphingomonadales</taxon>
        <taxon>Erythrobacteraceae</taxon>
        <taxon>Qipengyuania</taxon>
    </lineage>
</organism>
<keyword evidence="3" id="KW-1185">Reference proteome</keyword>
<gene>
    <name evidence="2" type="ORF">K3162_11320</name>
</gene>
<keyword evidence="2" id="KW-0808">Transferase</keyword>
<sequence>MTSEADKGEAWKEFWARQSANGKSGGGCLPERWGVIEKVQKSAWEAFLPGVPENAKVLDLATGDARVLRWMLALRPDLKPVGVDLAPRLPPPPPGVEVHPNIAMEDLPFPDSSFGAVTSQFGFEYGDSAKAAGEIARVLAPGGLVGLMVHRGDGPILEHNLNRRHQLQWALGENGVAEAVKEALREGAGGIDKGARIAAEIAAKGAKEFGQTSPAWEIPEAIRRSCLMGRSSGAGSISETIGVIETQAKNELGRIDSLAEACRTADDRGDIVDAFAAHDLSLRETRALEDPSGRAIADFLTFS</sequence>
<feature type="domain" description="Methyltransferase type 11" evidence="1">
    <location>
        <begin position="58"/>
        <end position="145"/>
    </location>
</feature>
<dbReference type="InterPro" id="IPR029063">
    <property type="entry name" value="SAM-dependent_MTases_sf"/>
</dbReference>
<protein>
    <submittedName>
        <fullName evidence="2">Class I SAM-dependent methyltransferase</fullName>
    </submittedName>
</protein>
<dbReference type="RefSeq" id="WP_221427822.1">
    <property type="nucleotide sequence ID" value="NZ_CP081296.1"/>
</dbReference>
<dbReference type="GO" id="GO:0008168">
    <property type="term" value="F:methyltransferase activity"/>
    <property type="evidence" value="ECO:0007669"/>
    <property type="project" value="UniProtKB-KW"/>
</dbReference>
<evidence type="ECO:0000259" key="1">
    <source>
        <dbReference type="Pfam" id="PF08241"/>
    </source>
</evidence>
<dbReference type="Pfam" id="PF08241">
    <property type="entry name" value="Methyltransf_11"/>
    <property type="match status" value="1"/>
</dbReference>
<evidence type="ECO:0000313" key="3">
    <source>
        <dbReference type="Proteomes" id="UP000824300"/>
    </source>
</evidence>
<dbReference type="PANTHER" id="PTHR43591">
    <property type="entry name" value="METHYLTRANSFERASE"/>
    <property type="match status" value="1"/>
</dbReference>
<keyword evidence="2" id="KW-0489">Methyltransferase</keyword>
<dbReference type="EMBL" id="CP081296">
    <property type="protein sequence ID" value="QZD92119.1"/>
    <property type="molecule type" value="Genomic_DNA"/>
</dbReference>
<evidence type="ECO:0000313" key="2">
    <source>
        <dbReference type="EMBL" id="QZD92119.1"/>
    </source>
</evidence>
<accession>A0ABX8ZVI0</accession>